<accession>A0A9N9NWU7</accession>
<comment type="caution">
    <text evidence="1">The sequence shown here is derived from an EMBL/GenBank/DDBJ whole genome shotgun (WGS) entry which is preliminary data.</text>
</comment>
<evidence type="ECO:0000313" key="1">
    <source>
        <dbReference type="EMBL" id="CAG8764111.1"/>
    </source>
</evidence>
<organism evidence="1 2">
    <name type="scientific">Dentiscutata erythropus</name>
    <dbReference type="NCBI Taxonomy" id="1348616"/>
    <lineage>
        <taxon>Eukaryota</taxon>
        <taxon>Fungi</taxon>
        <taxon>Fungi incertae sedis</taxon>
        <taxon>Mucoromycota</taxon>
        <taxon>Glomeromycotina</taxon>
        <taxon>Glomeromycetes</taxon>
        <taxon>Diversisporales</taxon>
        <taxon>Gigasporaceae</taxon>
        <taxon>Dentiscutata</taxon>
    </lineage>
</organism>
<evidence type="ECO:0000313" key="2">
    <source>
        <dbReference type="Proteomes" id="UP000789405"/>
    </source>
</evidence>
<dbReference type="Proteomes" id="UP000789405">
    <property type="component" value="Unassembled WGS sequence"/>
</dbReference>
<dbReference type="OrthoDB" id="2421164at2759"/>
<proteinExistence type="predicted"/>
<name>A0A9N9NWU7_9GLOM</name>
<dbReference type="AlphaFoldDB" id="A0A9N9NWU7"/>
<keyword evidence="2" id="KW-1185">Reference proteome</keyword>
<dbReference type="EMBL" id="CAJVPY010017871">
    <property type="protein sequence ID" value="CAG8764111.1"/>
    <property type="molecule type" value="Genomic_DNA"/>
</dbReference>
<protein>
    <submittedName>
        <fullName evidence="1">7470_t:CDS:1</fullName>
    </submittedName>
</protein>
<reference evidence="1" key="1">
    <citation type="submission" date="2021-06" db="EMBL/GenBank/DDBJ databases">
        <authorList>
            <person name="Kallberg Y."/>
            <person name="Tangrot J."/>
            <person name="Rosling A."/>
        </authorList>
    </citation>
    <scope>NUCLEOTIDE SEQUENCE</scope>
    <source>
        <strain evidence="1">MA453B</strain>
    </source>
</reference>
<sequence>MMNSFLINTTFLNTVSKLRKHFDNIQVSEIRITLEYYNKEGQNVDIFFGEDITTILIKKARLSLLLEDIRIKDISNRLLKEIVGDKWEDRVVYIRDKIQKSYLDQISLLEYYYFLDEYLEVRGEHLEERRWSRNSRCFIKEKFSEEAFKYVWKSAMRVYKLYKVRGVHNLLTVQHTTTNTLKKLLINDYSLLLLEEHKVYEEELSMFLGLFTPFAETQFCLISFTEAQI</sequence>
<gene>
    <name evidence="1" type="ORF">DERYTH_LOCUS18089</name>
</gene>